<evidence type="ECO:0000259" key="3">
    <source>
        <dbReference type="Pfam" id="PF19904"/>
    </source>
</evidence>
<reference evidence="4 5" key="1">
    <citation type="submission" date="2022-08" db="EMBL/GenBank/DDBJ databases">
        <authorList>
            <person name="Zeman M."/>
            <person name="Kubasova T."/>
        </authorList>
    </citation>
    <scope>NUCLEOTIDE SEQUENCE [LARGE SCALE GENOMIC DNA]</scope>
    <source>
        <strain evidence="4 5">ET62</strain>
    </source>
</reference>
<protein>
    <submittedName>
        <fullName evidence="4">DUF6377 domain-containing protein</fullName>
    </submittedName>
</protein>
<evidence type="ECO:0000313" key="5">
    <source>
        <dbReference type="Proteomes" id="UP001204579"/>
    </source>
</evidence>
<feature type="chain" id="PRO_5043845952" evidence="2">
    <location>
        <begin position="23"/>
        <end position="532"/>
    </location>
</feature>
<dbReference type="InterPro" id="IPR045957">
    <property type="entry name" value="DUF6377"/>
</dbReference>
<keyword evidence="1" id="KW-1133">Transmembrane helix</keyword>
<evidence type="ECO:0000256" key="1">
    <source>
        <dbReference type="SAM" id="Phobius"/>
    </source>
</evidence>
<organism evidence="4 5">
    <name type="scientific">Phocaeicola barnesiae</name>
    <dbReference type="NCBI Taxonomy" id="376804"/>
    <lineage>
        <taxon>Bacteria</taxon>
        <taxon>Pseudomonadati</taxon>
        <taxon>Bacteroidota</taxon>
        <taxon>Bacteroidia</taxon>
        <taxon>Bacteroidales</taxon>
        <taxon>Bacteroidaceae</taxon>
        <taxon>Phocaeicola</taxon>
    </lineage>
</organism>
<sequence length="532" mass="62934">MKKQRILLLLLLSILSSFGIYAQDTSLDEVLKELDEAIGQKKMYHQQRASQIESLKKKLQHSTDSWEQYNIYGALSSIYLHFQADSALYYVNRKASLLQQLNRPELYNQIYLNRAEVFGLMGMYNEASEELKKLKVSELENDALEYYYRSYRVYYGWLADYTADRSARQKYIDMTEAYRDSILTLDTENFDRKLILAEKELQNRNMDEAISLLNTLLEKQNDLQRKAYLYYTLSEAYEMKKQADRQAYYLAQSAICDMKLANREYAALQRLANLVYDRGELSRAYLYLNCAMEDAVDCNARLRFMEVAAIYPIIDKAYKEKDQQEKAVTRWMLAILSLFVIILIVLSFYFYYWMKKLSLMRKNLYMANRNLVTANQELAQTGKIKEVYIARYLDRCVSYLEKLEQYRRSLEKLAMASKIDELFKTIRSEQFLRDERKAFYTEFDKSFLDLFPNFIEDFNKLLVDDGKIYPKSGELLNTELRIFALIRLGVTDATRIAHFLGYSLATVYNYRSKIRNKAVGDKDRFEQEVMNL</sequence>
<dbReference type="EMBL" id="JANRHJ010000004">
    <property type="protein sequence ID" value="MCR8873315.1"/>
    <property type="molecule type" value="Genomic_DNA"/>
</dbReference>
<dbReference type="AlphaFoldDB" id="A0AAW5N7X6"/>
<dbReference type="RefSeq" id="WP_258335516.1">
    <property type="nucleotide sequence ID" value="NZ_JANRHJ010000004.1"/>
</dbReference>
<keyword evidence="1" id="KW-0812">Transmembrane</keyword>
<feature type="domain" description="DUF6377" evidence="3">
    <location>
        <begin position="257"/>
        <end position="497"/>
    </location>
</feature>
<proteinExistence type="predicted"/>
<name>A0AAW5N7X6_9BACT</name>
<feature type="transmembrane region" description="Helical" evidence="1">
    <location>
        <begin position="331"/>
        <end position="352"/>
    </location>
</feature>
<keyword evidence="2" id="KW-0732">Signal</keyword>
<dbReference type="Pfam" id="PF19904">
    <property type="entry name" value="DUF6377"/>
    <property type="match status" value="1"/>
</dbReference>
<evidence type="ECO:0000256" key="2">
    <source>
        <dbReference type="SAM" id="SignalP"/>
    </source>
</evidence>
<keyword evidence="1" id="KW-0472">Membrane</keyword>
<accession>A0AAW5N7X6</accession>
<dbReference type="SUPFAM" id="SSF48452">
    <property type="entry name" value="TPR-like"/>
    <property type="match status" value="1"/>
</dbReference>
<dbReference type="Proteomes" id="UP001204579">
    <property type="component" value="Unassembled WGS sequence"/>
</dbReference>
<comment type="caution">
    <text evidence="4">The sequence shown here is derived from an EMBL/GenBank/DDBJ whole genome shotgun (WGS) entry which is preliminary data.</text>
</comment>
<dbReference type="InterPro" id="IPR011990">
    <property type="entry name" value="TPR-like_helical_dom_sf"/>
</dbReference>
<keyword evidence="5" id="KW-1185">Reference proteome</keyword>
<gene>
    <name evidence="4" type="ORF">NW209_04660</name>
</gene>
<evidence type="ECO:0000313" key="4">
    <source>
        <dbReference type="EMBL" id="MCR8873315.1"/>
    </source>
</evidence>
<feature type="signal peptide" evidence="2">
    <location>
        <begin position="1"/>
        <end position="22"/>
    </location>
</feature>